<proteinExistence type="predicted"/>
<gene>
    <name evidence="3" type="ORF">DYB30_008730</name>
</gene>
<feature type="compositionally biased region" description="Polar residues" evidence="2">
    <location>
        <begin position="1496"/>
        <end position="1508"/>
    </location>
</feature>
<feature type="region of interest" description="Disordered" evidence="2">
    <location>
        <begin position="1700"/>
        <end position="1738"/>
    </location>
</feature>
<feature type="region of interest" description="Disordered" evidence="2">
    <location>
        <begin position="2436"/>
        <end position="2515"/>
    </location>
</feature>
<evidence type="ECO:0000313" key="3">
    <source>
        <dbReference type="EMBL" id="RHY73746.1"/>
    </source>
</evidence>
<feature type="region of interest" description="Disordered" evidence="2">
    <location>
        <begin position="656"/>
        <end position="731"/>
    </location>
</feature>
<feature type="compositionally biased region" description="Polar residues" evidence="2">
    <location>
        <begin position="1082"/>
        <end position="1091"/>
    </location>
</feature>
<feature type="region of interest" description="Disordered" evidence="2">
    <location>
        <begin position="604"/>
        <end position="627"/>
    </location>
</feature>
<dbReference type="PANTHER" id="PTHR35711:SF1">
    <property type="entry name" value="ECTODERMAL, ISOFORM F"/>
    <property type="match status" value="1"/>
</dbReference>
<reference evidence="3 4" key="1">
    <citation type="submission" date="2018-08" db="EMBL/GenBank/DDBJ databases">
        <title>Aphanomyces genome sequencing and annotation.</title>
        <authorList>
            <person name="Minardi D."/>
            <person name="Oidtmann B."/>
            <person name="Van Der Giezen M."/>
            <person name="Studholme D.J."/>
        </authorList>
    </citation>
    <scope>NUCLEOTIDE SEQUENCE [LARGE SCALE GENOMIC DNA]</scope>
    <source>
        <strain evidence="3 4">D2</strain>
    </source>
</reference>
<feature type="compositionally biased region" description="Acidic residues" evidence="2">
    <location>
        <begin position="1117"/>
        <end position="1126"/>
    </location>
</feature>
<feature type="region of interest" description="Disordered" evidence="2">
    <location>
        <begin position="1276"/>
        <end position="1337"/>
    </location>
</feature>
<feature type="compositionally biased region" description="Polar residues" evidence="2">
    <location>
        <begin position="1590"/>
        <end position="1607"/>
    </location>
</feature>
<feature type="compositionally biased region" description="Acidic residues" evidence="2">
    <location>
        <begin position="2284"/>
        <end position="2295"/>
    </location>
</feature>
<evidence type="ECO:0000256" key="1">
    <source>
        <dbReference type="SAM" id="Coils"/>
    </source>
</evidence>
<evidence type="ECO:0000313" key="4">
    <source>
        <dbReference type="Proteomes" id="UP000266643"/>
    </source>
</evidence>
<feature type="compositionally biased region" description="Acidic residues" evidence="2">
    <location>
        <begin position="1294"/>
        <end position="1310"/>
    </location>
</feature>
<name>A0A397E5M6_APHAT</name>
<feature type="compositionally biased region" description="Acidic residues" evidence="2">
    <location>
        <begin position="1659"/>
        <end position="1672"/>
    </location>
</feature>
<feature type="compositionally biased region" description="Acidic residues" evidence="2">
    <location>
        <begin position="409"/>
        <end position="418"/>
    </location>
</feature>
<comment type="caution">
    <text evidence="3">The sequence shown here is derived from an EMBL/GenBank/DDBJ whole genome shotgun (WGS) entry which is preliminary data.</text>
</comment>
<feature type="region of interest" description="Disordered" evidence="2">
    <location>
        <begin position="306"/>
        <end position="341"/>
    </location>
</feature>
<organism evidence="3 4">
    <name type="scientific">Aphanomyces astaci</name>
    <name type="common">Crayfish plague agent</name>
    <dbReference type="NCBI Taxonomy" id="112090"/>
    <lineage>
        <taxon>Eukaryota</taxon>
        <taxon>Sar</taxon>
        <taxon>Stramenopiles</taxon>
        <taxon>Oomycota</taxon>
        <taxon>Saprolegniomycetes</taxon>
        <taxon>Saprolegniales</taxon>
        <taxon>Verrucalvaceae</taxon>
        <taxon>Aphanomyces</taxon>
    </lineage>
</organism>
<feature type="region of interest" description="Disordered" evidence="2">
    <location>
        <begin position="753"/>
        <end position="882"/>
    </location>
</feature>
<dbReference type="VEuPathDB" id="FungiDB:H257_15581"/>
<feature type="compositionally biased region" description="Basic and acidic residues" evidence="2">
    <location>
        <begin position="826"/>
        <end position="847"/>
    </location>
</feature>
<feature type="compositionally biased region" description="Low complexity" evidence="2">
    <location>
        <begin position="615"/>
        <end position="627"/>
    </location>
</feature>
<evidence type="ECO:0000256" key="2">
    <source>
        <dbReference type="SAM" id="MobiDB-lite"/>
    </source>
</evidence>
<feature type="compositionally biased region" description="Polar residues" evidence="2">
    <location>
        <begin position="2086"/>
        <end position="2106"/>
    </location>
</feature>
<feature type="region of interest" description="Disordered" evidence="2">
    <location>
        <begin position="2176"/>
        <end position="2234"/>
    </location>
</feature>
<feature type="region of interest" description="Disordered" evidence="2">
    <location>
        <begin position="933"/>
        <end position="952"/>
    </location>
</feature>
<feature type="region of interest" description="Disordered" evidence="2">
    <location>
        <begin position="1913"/>
        <end position="1941"/>
    </location>
</feature>
<feature type="compositionally biased region" description="Acidic residues" evidence="2">
    <location>
        <begin position="759"/>
        <end position="773"/>
    </location>
</feature>
<keyword evidence="1" id="KW-0175">Coiled coil</keyword>
<feature type="region of interest" description="Disordered" evidence="2">
    <location>
        <begin position="1991"/>
        <end position="2051"/>
    </location>
</feature>
<feature type="compositionally biased region" description="Acidic residues" evidence="2">
    <location>
        <begin position="1547"/>
        <end position="1562"/>
    </location>
</feature>
<feature type="compositionally biased region" description="Basic and acidic residues" evidence="2">
    <location>
        <begin position="1536"/>
        <end position="1546"/>
    </location>
</feature>
<feature type="compositionally biased region" description="Polar residues" evidence="2">
    <location>
        <begin position="2176"/>
        <end position="2195"/>
    </location>
</feature>
<sequence>QWKESDILHQATIKTLTADYDKVACREKLVREQLESLVQQCQSELDAMQANTIDDLEQKVACLEADIQRYATDLVQHEAAQAKTMAAMDKEQEGMQRLQRDLAMLRNQLSVAPSVLYHINHMHGAITAPWNSAVGRDRARIATMQSQLAAEVEVTALQLTLKGLDISYVVNSIQRLPQLAQRLAQLSVTINNTTVVRQCEWRGNNIQTAADLSAPSRGNDSLLGRIEASHVNETTKSEATALASDINSESANQLASYALNGLYGRTAVVSEVVKPALREYDGDEEVPSNPDNFDDDYDESVASMEASVDNDRLGIQSSGDGRRSPCTSSKDGHESVDIRSDLAPMALTNTSAYWQLDQRVLAQHHEEDSHAKVPNAGNLQTESIAAEQAISESQPNAEDVATSKQHENGDDDGNEDEVGSNAHDDGDEGQQSRTSMDVSMDDMIASSTILESSNERRAERVEDDDAHVLGSYEGNMGNSVEALQVKGGQNRPSTGVEKELQAIHGATTLHATEATAPGDGPMSARAASPHNSGGDMESNPDDDQVGDDSVAGSVESEQPSPHRMDTSWPVSSTPPSMHGVDQVEDVFESTNSKVDTIPVLNQSAPSSLFENDSTSSSLSSASSAPAPALSPLALRHSFDDDVDLDIVQGLMLEQMQQHSAGQHIGQDDSFDDSFDPPASPVHGSSSRHDVDSVEQLSDGEEALSEAFGRDKVAVPPEPFHGRGAAYDTTERVEMSRLPRENIIVSHCEDVEQVQLSAGEQDDGSYVDEMDESLNESSLDQSTETLKPRLGHEVSLQHPPHLGRHDSQERSESNDQAIHKLHPSTGSKDDSVDQLVQDKPRAASETDAMRGQNDSEDNSGEVLLSDDESEASMDASIDEVSPRRVEAMTKVHNDTPGAAITFQLSPIESSDNNIGTPLATTSKLFPISGTATAPTFSAQERPALPSRTNDTDVAGVDVEGQCRHPSDAKEFLDSHEVSFDDSKDDRAIVSKVQTVHGDEGDDLTSDDKDMSRDVNQDLDVSQSMSIQPIVPPIHAVEGTGPELGHGEFFTGTDEAKANAAVVSKLKADATDLEDVERLLTEQSQTATVTSKDATGFDNSFDASFDDDAGHDDETHQSEDEDLSDFEDGDHVGGKVYEIDTKATHVGGQGGVPLKSLLGDSGHVAAELRIAATTLLEPNAPLGSSVHHHDSGEEVDSDVGECDEDMEQSGEEPRSRELQSPPRPSSSSDSHPVALHEAGRFVEGSVEFHSTTAINGKPSRLHADDVDLDDVARLMVEQGQLGTARQSKTRGTSLDPLDDDELSGPDEDDGSEATEASERGEELASHPVDPSAVGRADSAAIATRNDHSIDSLSSAVVDTFYSNHVTTSDHSPLSGDSDELGSSTQSILSRREVRLSAQSSPSFGFNQPGQHTKPNVTSSGDALSIHVPSPVDDKDGDILQDSFSDQDESVDLSRDEDGILSGENDSSLHTSSPLAAADLNQGGTTPTSLRRGAPLDSLRSQTFSFQTGLSSRDADTDEVERRMMDKTQYSAQAFGDASELKGSARDDDVASADEELSDPDDGESLDTVGTNDVAGGNALVTHKAGDHARVLSHNSTQSDPVDPLSSANAMESLGLDDHSDDDDENDDEDGHHVMLDNTSDNTGHGVTASRAHQFGLSLNDQDDLDALSDDDDVVDSSPDGRDPTQVGVGEMFGDQAITASDVHRAETDDIQGDNLPSIIVEPSKELSPGKSPPRLSPKLAPLDKLSWRGLPRIASDLAHLEHLTLNGSPPLTSVPGRDNDDFDEVSGPNDSVEGSVDDNSHENDHEERNQNDVDEDGNDDDALPSFSDDVPPHPSVVALSTAGLQYVATSAMLLPHDNDGLENSLDLEHSFDASDDDMDDVTQHSMDNVSDGDEIHHGAAQVDLPSRRYDAALDVSSDGDAMERSRDDSSADDTSPSKPMSISLSQRLIQAKLRTLEPKPDLTQRIEYTEHDSPRMVADTRLSNDFDDAEELEGSMELSHELEHVDATSDDRDDESEDDVVTQTPRTSVDSNLRDQTLVPTAIPSTIPTRHAHDDDDAEVEELMRDHISGSTVKQAYGVTGMTPVVSSGMKSSPPRMQNASTLSTQPQRDPYSAVNGRDDLEDSNDDYESDFTQATSGNKIVSSDLATSHVNNEGDDMEALMHENLSTIAFKAHGTQGAASPSISLGPASSISQDGVKNNDKTISHDLSHDGNVPTGHVRTTTPSTTSHTSDDEDEVEALMRGHIPTPAAKVQRTMGTLEAAQSLTRDALTLPASRQNTPYRNADEGVDLDESQDDVASDHASDDSGPSPLKKLPNGNVAMPTGKRPLSALRSLPQSKLSPLQPLSKLPLPSVVSSLGRRNFDDDESLDNDEQPLGPKVIIHSNFDDDENEFGASASDHSIVVANQSMEAADNLSPPLSPHAITTTPPGHDVQILEGTVSPQLELHRTTPSSPPTSPIPQTNAYVTSDRISTATTAAPSSPPRSPSRRHGTTDDDDDGAYSDSFEFEESVASDEETS</sequence>
<feature type="compositionally biased region" description="Acidic residues" evidence="2">
    <location>
        <begin position="2491"/>
        <end position="2515"/>
    </location>
</feature>
<feature type="region of interest" description="Disordered" evidence="2">
    <location>
        <begin position="2264"/>
        <end position="2324"/>
    </location>
</feature>
<feature type="region of interest" description="Disordered" evidence="2">
    <location>
        <begin position="506"/>
        <end position="589"/>
    </location>
</feature>
<feature type="compositionally biased region" description="Acidic residues" evidence="2">
    <location>
        <begin position="2009"/>
        <end position="2018"/>
    </location>
</feature>
<feature type="compositionally biased region" description="Basic and acidic residues" evidence="2">
    <location>
        <begin position="330"/>
        <end position="340"/>
    </location>
</feature>
<feature type="compositionally biased region" description="Polar residues" evidence="2">
    <location>
        <begin position="774"/>
        <end position="784"/>
    </location>
</feature>
<feature type="compositionally biased region" description="Acidic residues" evidence="2">
    <location>
        <begin position="853"/>
        <end position="870"/>
    </location>
</feature>
<feature type="compositionally biased region" description="Acidic residues" evidence="2">
    <location>
        <begin position="2118"/>
        <end position="2127"/>
    </location>
</feature>
<protein>
    <submittedName>
        <fullName evidence="3">Uncharacterized protein</fullName>
    </submittedName>
</protein>
<feature type="compositionally biased region" description="Polar residues" evidence="2">
    <location>
        <begin position="604"/>
        <end position="614"/>
    </location>
</feature>
<feature type="region of interest" description="Disordered" evidence="2">
    <location>
        <begin position="1082"/>
        <end position="1131"/>
    </location>
</feature>
<feature type="non-terminal residue" evidence="3">
    <location>
        <position position="1"/>
    </location>
</feature>
<feature type="compositionally biased region" description="Basic and acidic residues" evidence="2">
    <location>
        <begin position="1996"/>
        <end position="2008"/>
    </location>
</feature>
<feature type="region of interest" description="Disordered" evidence="2">
    <location>
        <begin position="1177"/>
        <end position="1241"/>
    </location>
</feature>
<feature type="region of interest" description="Disordered" evidence="2">
    <location>
        <begin position="1363"/>
        <end position="1645"/>
    </location>
</feature>
<feature type="region of interest" description="Disordered" evidence="2">
    <location>
        <begin position="390"/>
        <end position="475"/>
    </location>
</feature>
<dbReference type="EMBL" id="QUTD01003200">
    <property type="protein sequence ID" value="RHY73746.1"/>
    <property type="molecule type" value="Genomic_DNA"/>
</dbReference>
<feature type="region of interest" description="Disordered" evidence="2">
    <location>
        <begin position="1868"/>
        <end position="1892"/>
    </location>
</feature>
<feature type="compositionally biased region" description="Acidic residues" evidence="2">
    <location>
        <begin position="1616"/>
        <end position="1626"/>
    </location>
</feature>
<feature type="compositionally biased region" description="Basic and acidic residues" evidence="2">
    <location>
        <begin position="1796"/>
        <end position="1809"/>
    </location>
</feature>
<feature type="compositionally biased region" description="Polar residues" evidence="2">
    <location>
        <begin position="2021"/>
        <end position="2046"/>
    </location>
</feature>
<accession>A0A397E5M6</accession>
<feature type="region of interest" description="Disordered" evidence="2">
    <location>
        <begin position="1659"/>
        <end position="1687"/>
    </location>
</feature>
<dbReference type="Proteomes" id="UP000266643">
    <property type="component" value="Unassembled WGS sequence"/>
</dbReference>
<feature type="compositionally biased region" description="Polar residues" evidence="2">
    <location>
        <begin position="315"/>
        <end position="329"/>
    </location>
</feature>
<feature type="coiled-coil region" evidence="1">
    <location>
        <begin position="31"/>
        <end position="108"/>
    </location>
</feature>
<feature type="compositionally biased region" description="Basic and acidic residues" evidence="2">
    <location>
        <begin position="802"/>
        <end position="812"/>
    </location>
</feature>
<feature type="compositionally biased region" description="Polar residues" evidence="2">
    <location>
        <begin position="2456"/>
        <end position="2468"/>
    </location>
</feature>
<dbReference type="PANTHER" id="PTHR35711">
    <property type="entry name" value="EXPRESSED PROTEIN"/>
    <property type="match status" value="1"/>
</dbReference>
<feature type="region of interest" description="Disordered" evidence="2">
    <location>
        <begin position="2086"/>
        <end position="2127"/>
    </location>
</feature>
<feature type="compositionally biased region" description="Polar residues" evidence="2">
    <location>
        <begin position="1461"/>
        <end position="1471"/>
    </location>
</feature>
<feature type="compositionally biased region" description="Acidic residues" evidence="2">
    <location>
        <begin position="1810"/>
        <end position="1820"/>
    </location>
</feature>
<feature type="compositionally biased region" description="Polar residues" evidence="2">
    <location>
        <begin position="1394"/>
        <end position="1419"/>
    </location>
</feature>
<feature type="compositionally biased region" description="Acidic residues" evidence="2">
    <location>
        <begin position="1191"/>
        <end position="1208"/>
    </location>
</feature>
<feature type="compositionally biased region" description="Polar residues" evidence="2">
    <location>
        <begin position="1278"/>
        <end position="1290"/>
    </location>
</feature>
<feature type="region of interest" description="Disordered" evidence="2">
    <location>
        <begin position="1765"/>
        <end position="1834"/>
    </location>
</feature>
<feature type="compositionally biased region" description="Basic and acidic residues" evidence="2">
    <location>
        <begin position="2196"/>
        <end position="2208"/>
    </location>
</feature>